<keyword evidence="2" id="KW-0288">FMN</keyword>
<dbReference type="EMBL" id="JBBUTG010000002">
    <property type="protein sequence ID" value="MEK8030288.1"/>
    <property type="molecule type" value="Genomic_DNA"/>
</dbReference>
<dbReference type="PANTHER" id="PTHR43543">
    <property type="entry name" value="MALONIC SEMIALDEHYDE REDUCTASE RUTE-RELATED"/>
    <property type="match status" value="1"/>
</dbReference>
<evidence type="ECO:0000259" key="5">
    <source>
        <dbReference type="Pfam" id="PF00881"/>
    </source>
</evidence>
<proteinExistence type="predicted"/>
<evidence type="ECO:0000313" key="6">
    <source>
        <dbReference type="EMBL" id="MEK8030288.1"/>
    </source>
</evidence>
<comment type="caution">
    <text evidence="6">The sequence shown here is derived from an EMBL/GenBank/DDBJ whole genome shotgun (WGS) entry which is preliminary data.</text>
</comment>
<evidence type="ECO:0000256" key="3">
    <source>
        <dbReference type="ARBA" id="ARBA00022857"/>
    </source>
</evidence>
<dbReference type="Gene3D" id="3.40.109.10">
    <property type="entry name" value="NADH Oxidase"/>
    <property type="match status" value="1"/>
</dbReference>
<name>A0ABU9BLB4_9BURK</name>
<evidence type="ECO:0000256" key="2">
    <source>
        <dbReference type="ARBA" id="ARBA00022643"/>
    </source>
</evidence>
<sequence length="192" mass="20496">MQTSTEQLFTEARTARGYLPSSVSDDTLRALYDLVKFGPTAGNCTPLRIVFVRTAEGREKLAQCMNPGGNQAKVRAAPVSAILGTDLLFTQHLPRLFPSADSQSWYAGNPQKTTDAAIRNAHIQVGYFIVAARALGLDAGPMGGFDAGAVDAAFWPGSPKRSIVVCSLGQGDASRLHPRDPRLSFDEACTLA</sequence>
<dbReference type="Proteomes" id="UP001371218">
    <property type="component" value="Unassembled WGS sequence"/>
</dbReference>
<gene>
    <name evidence="6" type="ORF">AACH06_05580</name>
</gene>
<dbReference type="PANTHER" id="PTHR43543:SF1">
    <property type="entry name" value="MALONIC SEMIALDEHYDE REDUCTASE RUTE-RELATED"/>
    <property type="match status" value="1"/>
</dbReference>
<dbReference type="InterPro" id="IPR000415">
    <property type="entry name" value="Nitroreductase-like"/>
</dbReference>
<protein>
    <submittedName>
        <fullName evidence="6">Malonic semialdehyde reductase</fullName>
        <ecNumber evidence="6">1.1.1.298</ecNumber>
    </submittedName>
</protein>
<reference evidence="6 7" key="1">
    <citation type="submission" date="2024-04" db="EMBL/GenBank/DDBJ databases">
        <title>Novel species of the genus Ideonella isolated from streams.</title>
        <authorList>
            <person name="Lu H."/>
        </authorList>
    </citation>
    <scope>NUCLEOTIDE SEQUENCE [LARGE SCALE GENOMIC DNA]</scope>
    <source>
        <strain evidence="6 7">DXS29W</strain>
    </source>
</reference>
<evidence type="ECO:0000313" key="7">
    <source>
        <dbReference type="Proteomes" id="UP001371218"/>
    </source>
</evidence>
<dbReference type="NCBIfam" id="NF003768">
    <property type="entry name" value="PRK05365.1"/>
    <property type="match status" value="1"/>
</dbReference>
<dbReference type="RefSeq" id="WP_341424636.1">
    <property type="nucleotide sequence ID" value="NZ_JBBUTG010000002.1"/>
</dbReference>
<evidence type="ECO:0000256" key="1">
    <source>
        <dbReference type="ARBA" id="ARBA00022630"/>
    </source>
</evidence>
<evidence type="ECO:0000256" key="4">
    <source>
        <dbReference type="ARBA" id="ARBA00023002"/>
    </source>
</evidence>
<organism evidence="6 7">
    <name type="scientific">Ideonella lacteola</name>
    <dbReference type="NCBI Taxonomy" id="2984193"/>
    <lineage>
        <taxon>Bacteria</taxon>
        <taxon>Pseudomonadati</taxon>
        <taxon>Pseudomonadota</taxon>
        <taxon>Betaproteobacteria</taxon>
        <taxon>Burkholderiales</taxon>
        <taxon>Sphaerotilaceae</taxon>
        <taxon>Ideonella</taxon>
    </lineage>
</organism>
<dbReference type="Pfam" id="PF00881">
    <property type="entry name" value="Nitroreductase"/>
    <property type="match status" value="1"/>
</dbReference>
<dbReference type="InterPro" id="IPR050461">
    <property type="entry name" value="Nitroreductase_HadB/RutE"/>
</dbReference>
<dbReference type="SUPFAM" id="SSF55469">
    <property type="entry name" value="FMN-dependent nitroreductase-like"/>
    <property type="match status" value="1"/>
</dbReference>
<keyword evidence="1" id="KW-0285">Flavoprotein</keyword>
<keyword evidence="7" id="KW-1185">Reference proteome</keyword>
<dbReference type="InterPro" id="IPR029479">
    <property type="entry name" value="Nitroreductase"/>
</dbReference>
<accession>A0ABU9BLB4</accession>
<dbReference type="InterPro" id="IPR023936">
    <property type="entry name" value="RutE-like"/>
</dbReference>
<dbReference type="CDD" id="cd02148">
    <property type="entry name" value="RutE-like"/>
    <property type="match status" value="1"/>
</dbReference>
<dbReference type="EC" id="1.1.1.298" evidence="6"/>
<keyword evidence="4 6" id="KW-0560">Oxidoreductase</keyword>
<dbReference type="GO" id="GO:0035527">
    <property type="term" value="F:3-hydroxypropionate dehydrogenase (NADP+) activity"/>
    <property type="evidence" value="ECO:0007669"/>
    <property type="project" value="UniProtKB-EC"/>
</dbReference>
<feature type="domain" description="Nitroreductase" evidence="5">
    <location>
        <begin position="13"/>
        <end position="168"/>
    </location>
</feature>
<keyword evidence="3" id="KW-0521">NADP</keyword>